<dbReference type="InterPro" id="IPR036116">
    <property type="entry name" value="FN3_sf"/>
</dbReference>
<dbReference type="PROSITE" id="PS50853">
    <property type="entry name" value="FN3"/>
    <property type="match status" value="1"/>
</dbReference>
<dbReference type="SMART" id="SM00060">
    <property type="entry name" value="FN3"/>
    <property type="match status" value="2"/>
</dbReference>
<dbReference type="InterPro" id="IPR013320">
    <property type="entry name" value="ConA-like_dom_sf"/>
</dbReference>
<dbReference type="CDD" id="cd00603">
    <property type="entry name" value="IPT_PCSR"/>
    <property type="match status" value="1"/>
</dbReference>
<dbReference type="Pfam" id="PF01345">
    <property type="entry name" value="DUF11"/>
    <property type="match status" value="1"/>
</dbReference>
<dbReference type="SMART" id="SM00429">
    <property type="entry name" value="IPT"/>
    <property type="match status" value="1"/>
</dbReference>
<dbReference type="InterPro" id="IPR003961">
    <property type="entry name" value="FN3_dom"/>
</dbReference>
<keyword evidence="1" id="KW-0732">Signal</keyword>
<dbReference type="NCBIfam" id="TIGR01451">
    <property type="entry name" value="B_ant_repeat"/>
    <property type="match status" value="1"/>
</dbReference>
<keyword evidence="2" id="KW-1015">Disulfide bond</keyword>
<evidence type="ECO:0000256" key="1">
    <source>
        <dbReference type="ARBA" id="ARBA00022729"/>
    </source>
</evidence>
<dbReference type="InterPro" id="IPR014756">
    <property type="entry name" value="Ig_E-set"/>
</dbReference>
<dbReference type="Gene3D" id="2.60.120.200">
    <property type="match status" value="1"/>
</dbReference>
<evidence type="ECO:0000256" key="2">
    <source>
        <dbReference type="ARBA" id="ARBA00023157"/>
    </source>
</evidence>
<dbReference type="SUPFAM" id="SSF49899">
    <property type="entry name" value="Concanavalin A-like lectins/glucanases"/>
    <property type="match status" value="1"/>
</dbReference>
<dbReference type="InterPro" id="IPR001434">
    <property type="entry name" value="OmcB-like_DUF11"/>
</dbReference>
<comment type="caution">
    <text evidence="4">The sequence shown here is derived from an EMBL/GenBank/DDBJ whole genome shotgun (WGS) entry which is preliminary data.</text>
</comment>
<dbReference type="Pfam" id="PF01833">
    <property type="entry name" value="TIG"/>
    <property type="match status" value="1"/>
</dbReference>
<dbReference type="InterPro" id="IPR006558">
    <property type="entry name" value="LamG-like"/>
</dbReference>
<dbReference type="Pfam" id="PF13385">
    <property type="entry name" value="Laminin_G_3"/>
    <property type="match status" value="1"/>
</dbReference>
<dbReference type="InterPro" id="IPR047589">
    <property type="entry name" value="DUF11_rpt"/>
</dbReference>
<dbReference type="SMART" id="SM00560">
    <property type="entry name" value="LamGL"/>
    <property type="match status" value="1"/>
</dbReference>
<evidence type="ECO:0000313" key="4">
    <source>
        <dbReference type="EMBL" id="OIR18230.1"/>
    </source>
</evidence>
<protein>
    <submittedName>
        <fullName evidence="4">IPT/TIG domain protein</fullName>
    </submittedName>
</protein>
<gene>
    <name evidence="4" type="ORF">GALL_15580</name>
</gene>
<dbReference type="Pfam" id="PF20419">
    <property type="entry name" value="DUF6701"/>
    <property type="match status" value="1"/>
</dbReference>
<dbReference type="SUPFAM" id="SSF49265">
    <property type="entry name" value="Fibronectin type III"/>
    <property type="match status" value="1"/>
</dbReference>
<sequence length="1352" mass="137130">MNPVLNCKNRQLTTVFLGGLLSFLVMMTPILAHAAVPTVTTNPATSVAATTATVNGTVNPKNGSTTVTFDYGLTTSYSIGSVNATPNTIASGSGATAVTAALTGLTCNTTYHFRVVAVNVSGATNGSDLTFTTLVCPVPTVTSISPVSGPTAGGTAVTITGTNFIGATSVTIGGAAATGVTVVNATTITATTPAGTVGAKDVVVTTTGGSGTGTGLYTYVAAPAVTTNSATALTSSGATLNGTVSSNGASTTVTFDYGLDNTYGSSVTATASPLAAGATNSAVSAAITGLICNTTYHFRVKGVNSAGTANGNDLTFSTAPCPPPVVILGKTASTSAAAIGSYVTFNITATNPTASPLNNVVVTDAIPAGMNYSNYAATLGTATVSGQALTWNIPSIPAGASAQLTLVVQLTVSGTFTNTVSSPGATNASTSILVLSGAITHYRMDEAAGSWNGTPGEVIDSGGNALNGQRLTTSTPTTTNTVVPSPTIASQHSSVVGDFCNAGKFDGTAVVRSASSSYFQFTNKLSASAWIYPTAYPGGDLYSILSNDVNYEFHLNPAGKLFWWWNVSTLTSAATIPLNQWTHIAITMDASLGASSRERIYINGVQDANTNNWSGTLQVNSCPFYIGGDISTGSGCTLLPGRNFHGMIDEAKIYNYELSAAEVQADMDLGRLCGATTFDHIQIEHDGTASTCSPKVVTVKACMDATCSSLYPGTVTVKLSPTGWIPGDILTISGGVASATLNNTSITPPSVTLGTLSVSPAAANVTRCFNGSTETCTLSVASTSCAFDAVETNANPHTHLYTKLAGTPFNVDVLALSGPTTVNTAYTGTVTVDLVDTSSVACSSSSTVLSTAQPNITFAAANKGRYPVSLTCTTAAPNVQVRIKTGASSYACSYDKFAVRPSAVALTTNANAAAPGASAFPSIRAGMPFNIGATTTPAGYTGVLTLDSTRLTAQLPSASIQQGGGVVGLLALSSSLLANTPQSGNATYTEVGYLYANAGTFRDNIFTSVDQNNQIAGCSTTNPESCDCLLSANATNPGVPDNLSDVLINGRYGCYVGNKTSVSFGRFIPEHFNTAITSVAGVPMPCPINLPTGLSCPIQFNGFVYSGQAFTAQVMAQNLADGTTQNYYANFAKPVTLSAAMAPGGATAVSGLLTNNTIAANTFIAGVATTNPPNTPIYTFASATTAPTNIYIRATDGDGVTSQRTTNPTATSIEGGVMVVSGRLKVSNAYGSELLPLTLMATAQYYTATGWLNSVTDSVTKLAIAGSYSVVPAGTTAATPTPATKVLNSGSLAIRLDKPSAGPGTATVAPTIDPVSPGNPPFTTGLGTIIPGMATFGVYKNNNGFIYRRESY</sequence>
<organism evidence="4">
    <name type="scientific">mine drainage metagenome</name>
    <dbReference type="NCBI Taxonomy" id="410659"/>
    <lineage>
        <taxon>unclassified sequences</taxon>
        <taxon>metagenomes</taxon>
        <taxon>ecological metagenomes</taxon>
    </lineage>
</organism>
<evidence type="ECO:0000259" key="3">
    <source>
        <dbReference type="PROSITE" id="PS50853"/>
    </source>
</evidence>
<dbReference type="EMBL" id="MLJW01000003">
    <property type="protein sequence ID" value="OIR18230.1"/>
    <property type="molecule type" value="Genomic_DNA"/>
</dbReference>
<dbReference type="InterPro" id="IPR013783">
    <property type="entry name" value="Ig-like_fold"/>
</dbReference>
<accession>A0A1J5U1R5</accession>
<dbReference type="Gene3D" id="2.60.40.10">
    <property type="entry name" value="Immunoglobulins"/>
    <property type="match status" value="3"/>
</dbReference>
<dbReference type="InterPro" id="IPR002909">
    <property type="entry name" value="IPT_dom"/>
</dbReference>
<reference evidence="4" key="1">
    <citation type="submission" date="2016-10" db="EMBL/GenBank/DDBJ databases">
        <title>Sequence of Gallionella enrichment culture.</title>
        <authorList>
            <person name="Poehlein A."/>
            <person name="Muehling M."/>
            <person name="Daniel R."/>
        </authorList>
    </citation>
    <scope>NUCLEOTIDE SEQUENCE</scope>
</reference>
<dbReference type="InterPro" id="IPR046524">
    <property type="entry name" value="DUF6701"/>
</dbReference>
<dbReference type="Gene3D" id="2.60.40.1170">
    <property type="entry name" value="Mu homology domain, subdomain B"/>
    <property type="match status" value="1"/>
</dbReference>
<proteinExistence type="predicted"/>
<feature type="domain" description="Fibronectin type-III" evidence="3">
    <location>
        <begin position="222"/>
        <end position="324"/>
    </location>
</feature>
<name>A0A1J5U1R5_9ZZZZ</name>
<dbReference type="SUPFAM" id="SSF81296">
    <property type="entry name" value="E set domains"/>
    <property type="match status" value="1"/>
</dbReference>